<evidence type="ECO:0000313" key="2">
    <source>
        <dbReference type="EMBL" id="CUH62973.1"/>
    </source>
</evidence>
<proteinExistence type="predicted"/>
<organism evidence="3 5">
    <name type="scientific">Thalassovita autumnalis</name>
    <dbReference type="NCBI Taxonomy" id="2072972"/>
    <lineage>
        <taxon>Bacteria</taxon>
        <taxon>Pseudomonadati</taxon>
        <taxon>Pseudomonadota</taxon>
        <taxon>Alphaproteobacteria</taxon>
        <taxon>Rhodobacterales</taxon>
        <taxon>Roseobacteraceae</taxon>
        <taxon>Thalassovita</taxon>
    </lineage>
</organism>
<dbReference type="EMBL" id="CYSB01000005">
    <property type="protein sequence ID" value="CUH62973.1"/>
    <property type="molecule type" value="Genomic_DNA"/>
</dbReference>
<dbReference type="Proteomes" id="UP000051086">
    <property type="component" value="Unassembled WGS sequence"/>
</dbReference>
<evidence type="ECO:0000256" key="1">
    <source>
        <dbReference type="SAM" id="SignalP"/>
    </source>
</evidence>
<dbReference type="AlphaFoldDB" id="A0A0P1FNI4"/>
<keyword evidence="1" id="KW-0732">Signal</keyword>
<dbReference type="PROSITE" id="PS51257">
    <property type="entry name" value="PROKAR_LIPOPROTEIN"/>
    <property type="match status" value="1"/>
</dbReference>
<dbReference type="EMBL" id="CYSC01000027">
    <property type="protein sequence ID" value="CUH72130.1"/>
    <property type="molecule type" value="Genomic_DNA"/>
</dbReference>
<evidence type="ECO:0000313" key="5">
    <source>
        <dbReference type="Proteomes" id="UP000051887"/>
    </source>
</evidence>
<dbReference type="RefSeq" id="WP_058243358.1">
    <property type="nucleotide sequence ID" value="NZ_CYSB01000005.1"/>
</dbReference>
<reference evidence="2 4" key="1">
    <citation type="submission" date="2015-09" db="EMBL/GenBank/DDBJ databases">
        <authorList>
            <person name="Rodrigo-Torres L."/>
            <person name="Arahal D.R."/>
        </authorList>
    </citation>
    <scope>NUCLEOTIDE SEQUENCE [LARGE SCALE GENOMIC DNA]</scope>
    <source>
        <strain evidence="2 4">CECT 5118</strain>
    </source>
</reference>
<evidence type="ECO:0008006" key="6">
    <source>
        <dbReference type="Google" id="ProtNLM"/>
    </source>
</evidence>
<reference evidence="3 5" key="2">
    <citation type="submission" date="2015-09" db="EMBL/GenBank/DDBJ databases">
        <authorList>
            <consortium name="Swine Surveillance"/>
        </authorList>
    </citation>
    <scope>NUCLEOTIDE SEQUENCE [LARGE SCALE GENOMIC DNA]</scope>
    <source>
        <strain evidence="3 5">5120</strain>
    </source>
</reference>
<dbReference type="Proteomes" id="UP000051887">
    <property type="component" value="Unassembled WGS sequence"/>
</dbReference>
<feature type="chain" id="PRO_5009792455" description="Lipoprotein" evidence="1">
    <location>
        <begin position="22"/>
        <end position="119"/>
    </location>
</feature>
<name>A0A0P1FNI4_9RHOB</name>
<evidence type="ECO:0000313" key="4">
    <source>
        <dbReference type="Proteomes" id="UP000051086"/>
    </source>
</evidence>
<feature type="signal peptide" evidence="1">
    <location>
        <begin position="1"/>
        <end position="21"/>
    </location>
</feature>
<gene>
    <name evidence="2" type="ORF">TL5118_00265</name>
    <name evidence="3" type="ORF">TL5120_01926</name>
</gene>
<accession>A0A0P1FNI4</accession>
<keyword evidence="4" id="KW-1185">Reference proteome</keyword>
<protein>
    <recommendedName>
        <fullName evidence="6">Lipoprotein</fullName>
    </recommendedName>
</protein>
<sequence length="119" mass="12770">MFKRFSLITPVLLLAACGATSSSNPEMFSFFASERGIKGSYNLATYSQAHVRARVAGLACKSGKLASYSETNKDGIVSFDSACVGPQSYEESTAFTVNDVQKTGHITTSMDGQLIQKKL</sequence>
<evidence type="ECO:0000313" key="3">
    <source>
        <dbReference type="EMBL" id="CUH72130.1"/>
    </source>
</evidence>